<dbReference type="GO" id="GO:0010468">
    <property type="term" value="P:regulation of gene expression"/>
    <property type="evidence" value="ECO:0007669"/>
    <property type="project" value="UniProtKB-ARBA"/>
</dbReference>
<reference evidence="5 6" key="1">
    <citation type="submission" date="2020-08" db="EMBL/GenBank/DDBJ databases">
        <title>Aphidius gifuensis genome sequencing and assembly.</title>
        <authorList>
            <person name="Du Z."/>
        </authorList>
    </citation>
    <scope>NUCLEOTIDE SEQUENCE [LARGE SCALE GENOMIC DNA]</scope>
    <source>
        <strain evidence="5">YNYX2018</strain>
        <tissue evidence="5">Adults</tissue>
    </source>
</reference>
<dbReference type="SUPFAM" id="SSF48508">
    <property type="entry name" value="Nuclear receptor ligand-binding domain"/>
    <property type="match status" value="2"/>
</dbReference>
<dbReference type="AlphaFoldDB" id="A0A835CTS5"/>
<keyword evidence="6" id="KW-1185">Reference proteome</keyword>
<accession>A0A835CTS5</accession>
<gene>
    <name evidence="5" type="ORF">HCN44_010198</name>
</gene>
<evidence type="ECO:0000313" key="5">
    <source>
        <dbReference type="EMBL" id="KAF7993603.1"/>
    </source>
</evidence>
<evidence type="ECO:0000256" key="2">
    <source>
        <dbReference type="ARBA" id="ARBA00023015"/>
    </source>
</evidence>
<evidence type="ECO:0000256" key="4">
    <source>
        <dbReference type="ARBA" id="ARBA00023170"/>
    </source>
</evidence>
<dbReference type="EMBL" id="JACMRX010000003">
    <property type="protein sequence ID" value="KAF7993603.1"/>
    <property type="molecule type" value="Genomic_DNA"/>
</dbReference>
<keyword evidence="3" id="KW-0804">Transcription</keyword>
<protein>
    <submittedName>
        <fullName evidence="5">Uncharacterized protein</fullName>
    </submittedName>
</protein>
<dbReference type="PANTHER" id="PTHR45805:SF10">
    <property type="entry name" value="ECDYSONE-INDUCED PROTEIN 78C"/>
    <property type="match status" value="1"/>
</dbReference>
<name>A0A835CTS5_APHGI</name>
<sequence length="416" mass="48380">MPQSLENLMGALSTLEDVESSRIKLFEQFSIKVEPSIQKVVDLVDTVSRKAGINGDDWSPLVRFTFFKAWICQTSTSMTSEGSIIFEDGTCFTRKQLEFLFINPDFVDALIKFSLSLKVLSKAALEIFCTAVVLNHLHSYINKKSKAFVNIYEDFKVEITKHHESTNDKQSFFDISEKISELDALDFQYRYIRNWFRKRWTKIKISTLFFENFGIARPVSMPKNPEGVSSVAEIAEFQKIRLWEKMEYIYRISIEIIADNIHKYIGQLNKEDTIRLLKVSLIKLWISQYTPLMTESSFAIGQNGFSREQLDIMYGPDFIDAWIKFTLSLEPYEFTPDEMKSIGIIALFNPIPGLIDPEGVQRLQDREIEKFNEEITKNHKYPNDLPSTFDVLQKVSELQVLNLLHESCLDWLKKFK</sequence>
<keyword evidence="2" id="KW-0805">Transcription regulation</keyword>
<dbReference type="GO" id="GO:0005634">
    <property type="term" value="C:nucleus"/>
    <property type="evidence" value="ECO:0007669"/>
    <property type="project" value="UniProtKB-SubCell"/>
</dbReference>
<dbReference type="Proteomes" id="UP000639338">
    <property type="component" value="Unassembled WGS sequence"/>
</dbReference>
<evidence type="ECO:0000256" key="3">
    <source>
        <dbReference type="ARBA" id="ARBA00023163"/>
    </source>
</evidence>
<comment type="subcellular location">
    <subcellularLocation>
        <location evidence="1">Nucleus</location>
    </subcellularLocation>
</comment>
<proteinExistence type="predicted"/>
<dbReference type="InterPro" id="IPR035500">
    <property type="entry name" value="NHR-like_dom_sf"/>
</dbReference>
<keyword evidence="4" id="KW-0675">Receptor</keyword>
<dbReference type="Gene3D" id="1.10.565.10">
    <property type="entry name" value="Retinoid X Receptor"/>
    <property type="match status" value="2"/>
</dbReference>
<dbReference type="PANTHER" id="PTHR45805">
    <property type="entry name" value="NUCLEAR HORMONE RECEPTOR HR3-RELATED"/>
    <property type="match status" value="1"/>
</dbReference>
<comment type="caution">
    <text evidence="5">The sequence shown here is derived from an EMBL/GenBank/DDBJ whole genome shotgun (WGS) entry which is preliminary data.</text>
</comment>
<evidence type="ECO:0000256" key="1">
    <source>
        <dbReference type="ARBA" id="ARBA00004123"/>
    </source>
</evidence>
<dbReference type="OrthoDB" id="6081310at2759"/>
<evidence type="ECO:0000313" key="6">
    <source>
        <dbReference type="Proteomes" id="UP000639338"/>
    </source>
</evidence>
<organism evidence="5 6">
    <name type="scientific">Aphidius gifuensis</name>
    <name type="common">Parasitoid wasp</name>
    <dbReference type="NCBI Taxonomy" id="684658"/>
    <lineage>
        <taxon>Eukaryota</taxon>
        <taxon>Metazoa</taxon>
        <taxon>Ecdysozoa</taxon>
        <taxon>Arthropoda</taxon>
        <taxon>Hexapoda</taxon>
        <taxon>Insecta</taxon>
        <taxon>Pterygota</taxon>
        <taxon>Neoptera</taxon>
        <taxon>Endopterygota</taxon>
        <taxon>Hymenoptera</taxon>
        <taxon>Apocrita</taxon>
        <taxon>Ichneumonoidea</taxon>
        <taxon>Braconidae</taxon>
        <taxon>Aphidiinae</taxon>
        <taxon>Aphidius</taxon>
    </lineage>
</organism>